<evidence type="ECO:0000256" key="3">
    <source>
        <dbReference type="ARBA" id="ARBA00023002"/>
    </source>
</evidence>
<dbReference type="InterPro" id="IPR001128">
    <property type="entry name" value="Cyt_P450"/>
</dbReference>
<keyword evidence="8" id="KW-0732">Signal</keyword>
<dbReference type="EMBL" id="JAUEDM010000008">
    <property type="protein sequence ID" value="KAK3312995.1"/>
    <property type="molecule type" value="Genomic_DNA"/>
</dbReference>
<evidence type="ECO:0000256" key="4">
    <source>
        <dbReference type="ARBA" id="ARBA00023004"/>
    </source>
</evidence>
<evidence type="ECO:0000256" key="7">
    <source>
        <dbReference type="RuleBase" id="RU000461"/>
    </source>
</evidence>
<evidence type="ECO:0000313" key="10">
    <source>
        <dbReference type="Proteomes" id="UP001283341"/>
    </source>
</evidence>
<organism evidence="9 10">
    <name type="scientific">Apodospora peruviana</name>
    <dbReference type="NCBI Taxonomy" id="516989"/>
    <lineage>
        <taxon>Eukaryota</taxon>
        <taxon>Fungi</taxon>
        <taxon>Dikarya</taxon>
        <taxon>Ascomycota</taxon>
        <taxon>Pezizomycotina</taxon>
        <taxon>Sordariomycetes</taxon>
        <taxon>Sordariomycetidae</taxon>
        <taxon>Sordariales</taxon>
        <taxon>Lasiosphaeriaceae</taxon>
        <taxon>Apodospora</taxon>
    </lineage>
</organism>
<dbReference type="Gene3D" id="1.10.630.10">
    <property type="entry name" value="Cytochrome P450"/>
    <property type="match status" value="1"/>
</dbReference>
<evidence type="ECO:0000256" key="6">
    <source>
        <dbReference type="PIRSR" id="PIRSR602401-1"/>
    </source>
</evidence>
<dbReference type="GO" id="GO:0004497">
    <property type="term" value="F:monooxygenase activity"/>
    <property type="evidence" value="ECO:0007669"/>
    <property type="project" value="UniProtKB-KW"/>
</dbReference>
<dbReference type="InterPro" id="IPR002401">
    <property type="entry name" value="Cyt_P450_E_grp-I"/>
</dbReference>
<dbReference type="PROSITE" id="PS00086">
    <property type="entry name" value="CYTOCHROME_P450"/>
    <property type="match status" value="1"/>
</dbReference>
<dbReference type="PANTHER" id="PTHR46300:SF2">
    <property type="entry name" value="CYTOCHROME P450 MONOOXYGENASE ALNH-RELATED"/>
    <property type="match status" value="1"/>
</dbReference>
<reference evidence="9" key="2">
    <citation type="submission" date="2023-06" db="EMBL/GenBank/DDBJ databases">
        <authorList>
            <consortium name="Lawrence Berkeley National Laboratory"/>
            <person name="Haridas S."/>
            <person name="Hensen N."/>
            <person name="Bonometti L."/>
            <person name="Westerberg I."/>
            <person name="Brannstrom I.O."/>
            <person name="Guillou S."/>
            <person name="Cros-Aarteil S."/>
            <person name="Calhoun S."/>
            <person name="Kuo A."/>
            <person name="Mondo S."/>
            <person name="Pangilinan J."/>
            <person name="Riley R."/>
            <person name="Labutti K."/>
            <person name="Andreopoulos B."/>
            <person name="Lipzen A."/>
            <person name="Chen C."/>
            <person name="Yanf M."/>
            <person name="Daum C."/>
            <person name="Ng V."/>
            <person name="Clum A."/>
            <person name="Steindorff A."/>
            <person name="Ohm R."/>
            <person name="Martin F."/>
            <person name="Silar P."/>
            <person name="Natvig D."/>
            <person name="Lalanne C."/>
            <person name="Gautier V."/>
            <person name="Ament-Velasquez S.L."/>
            <person name="Kruys A."/>
            <person name="Hutchinson M.I."/>
            <person name="Powell A.J."/>
            <person name="Barry K."/>
            <person name="Miller A.N."/>
            <person name="Grigoriev I.V."/>
            <person name="Debuchy R."/>
            <person name="Gladieux P."/>
            <person name="Thoren M.H."/>
            <person name="Johannesson H."/>
        </authorList>
    </citation>
    <scope>NUCLEOTIDE SEQUENCE</scope>
    <source>
        <strain evidence="9">CBS 118394</strain>
    </source>
</reference>
<dbReference type="InterPro" id="IPR050364">
    <property type="entry name" value="Cytochrome_P450_fung"/>
</dbReference>
<dbReference type="PANTHER" id="PTHR46300">
    <property type="entry name" value="P450, PUTATIVE (EUROFUNG)-RELATED-RELATED"/>
    <property type="match status" value="1"/>
</dbReference>
<evidence type="ECO:0000313" key="9">
    <source>
        <dbReference type="EMBL" id="KAK3312995.1"/>
    </source>
</evidence>
<dbReference type="Proteomes" id="UP001283341">
    <property type="component" value="Unassembled WGS sequence"/>
</dbReference>
<dbReference type="AlphaFoldDB" id="A0AAE0LZ68"/>
<dbReference type="GO" id="GO:0020037">
    <property type="term" value="F:heme binding"/>
    <property type="evidence" value="ECO:0007669"/>
    <property type="project" value="InterPro"/>
</dbReference>
<dbReference type="GO" id="GO:0005506">
    <property type="term" value="F:iron ion binding"/>
    <property type="evidence" value="ECO:0007669"/>
    <property type="project" value="InterPro"/>
</dbReference>
<keyword evidence="2 6" id="KW-0479">Metal-binding</keyword>
<comment type="cofactor">
    <cofactor evidence="6">
        <name>heme</name>
        <dbReference type="ChEBI" id="CHEBI:30413"/>
    </cofactor>
</comment>
<proteinExistence type="inferred from homology"/>
<comment type="similarity">
    <text evidence="1 7">Belongs to the cytochrome P450 family.</text>
</comment>
<keyword evidence="4 6" id="KW-0408">Iron</keyword>
<dbReference type="InterPro" id="IPR036396">
    <property type="entry name" value="Cyt_P450_sf"/>
</dbReference>
<evidence type="ECO:0000256" key="1">
    <source>
        <dbReference type="ARBA" id="ARBA00010617"/>
    </source>
</evidence>
<evidence type="ECO:0000256" key="2">
    <source>
        <dbReference type="ARBA" id="ARBA00022723"/>
    </source>
</evidence>
<dbReference type="PRINTS" id="PR00463">
    <property type="entry name" value="EP450I"/>
</dbReference>
<dbReference type="Pfam" id="PF00067">
    <property type="entry name" value="p450"/>
    <property type="match status" value="1"/>
</dbReference>
<protein>
    <submittedName>
        <fullName evidence="9">Cytochrome P450</fullName>
    </submittedName>
</protein>
<dbReference type="CDD" id="cd11065">
    <property type="entry name" value="CYP64-like"/>
    <property type="match status" value="1"/>
</dbReference>
<evidence type="ECO:0000256" key="5">
    <source>
        <dbReference type="ARBA" id="ARBA00023033"/>
    </source>
</evidence>
<name>A0AAE0LZ68_9PEZI</name>
<comment type="caution">
    <text evidence="9">The sequence shown here is derived from an EMBL/GenBank/DDBJ whole genome shotgun (WGS) entry which is preliminary data.</text>
</comment>
<sequence>MPSLWLPVLLATLGALLFLKLGNVGQRPKGYPPGPATRPIVGNIPDIPKHNAHIQFKKWAEEYGPIYSLIVGTKTMIMLNTDQSVKDLLDKRSNIYSSRPELFVSNLIGEDRIINMPYGDKWRMVRRLFHNLLTMKASKSYEPYQDLESKAMLAAVLDEPHLLFDHIRRYTNSLSTQIMLGFRTIKPNDPRLLRLYEGLEKWSSVTGAQSAALLDVFPAFRLLPTFMVPLYNYALEVREFVSSFFMSHWLEAKKKVEDGTAKPSFAVGLVKAQQTEQGLSDALAAWACGVGLEAGSDTTAASLIGFIQAMLLYPDAQKEAQETVDRVCGDRLPTIRDMDNLDAQYIRACAKEALRWMPTVIIGFPHSVVREDEYMGYKIPKGATIVHNTWAIHTNPTRYPNPEKFDPSRYMSDSQTSAEAAANPDVTQRDHFGFGAGRRVCPGMHVVDRSMFLAIARFMWAFTFSKAVDAATGEEITPDPADLTPGLLVQPRPFPFKVTPRSELRARVVRETWKECEELLDDEKQWKEIPKGMVFTSYSNSEGKGR</sequence>
<gene>
    <name evidence="9" type="ORF">B0H66DRAFT_505065</name>
</gene>
<keyword evidence="3 7" id="KW-0560">Oxidoreductase</keyword>
<dbReference type="SUPFAM" id="SSF48264">
    <property type="entry name" value="Cytochrome P450"/>
    <property type="match status" value="1"/>
</dbReference>
<feature type="chain" id="PRO_5042169806" evidence="8">
    <location>
        <begin position="26"/>
        <end position="546"/>
    </location>
</feature>
<keyword evidence="6 7" id="KW-0349">Heme</keyword>
<keyword evidence="5 7" id="KW-0503">Monooxygenase</keyword>
<accession>A0AAE0LZ68</accession>
<dbReference type="GO" id="GO:0016705">
    <property type="term" value="F:oxidoreductase activity, acting on paired donors, with incorporation or reduction of molecular oxygen"/>
    <property type="evidence" value="ECO:0007669"/>
    <property type="project" value="InterPro"/>
</dbReference>
<dbReference type="InterPro" id="IPR017972">
    <property type="entry name" value="Cyt_P450_CS"/>
</dbReference>
<evidence type="ECO:0000256" key="8">
    <source>
        <dbReference type="SAM" id="SignalP"/>
    </source>
</evidence>
<feature type="signal peptide" evidence="8">
    <location>
        <begin position="1"/>
        <end position="25"/>
    </location>
</feature>
<feature type="binding site" description="axial binding residue" evidence="6">
    <location>
        <position position="441"/>
    </location>
    <ligand>
        <name>heme</name>
        <dbReference type="ChEBI" id="CHEBI:30413"/>
    </ligand>
    <ligandPart>
        <name>Fe</name>
        <dbReference type="ChEBI" id="CHEBI:18248"/>
    </ligandPart>
</feature>
<keyword evidence="10" id="KW-1185">Reference proteome</keyword>
<reference evidence="9" key="1">
    <citation type="journal article" date="2023" name="Mol. Phylogenet. Evol.">
        <title>Genome-scale phylogeny and comparative genomics of the fungal order Sordariales.</title>
        <authorList>
            <person name="Hensen N."/>
            <person name="Bonometti L."/>
            <person name="Westerberg I."/>
            <person name="Brannstrom I.O."/>
            <person name="Guillou S."/>
            <person name="Cros-Aarteil S."/>
            <person name="Calhoun S."/>
            <person name="Haridas S."/>
            <person name="Kuo A."/>
            <person name="Mondo S."/>
            <person name="Pangilinan J."/>
            <person name="Riley R."/>
            <person name="LaButti K."/>
            <person name="Andreopoulos B."/>
            <person name="Lipzen A."/>
            <person name="Chen C."/>
            <person name="Yan M."/>
            <person name="Daum C."/>
            <person name="Ng V."/>
            <person name="Clum A."/>
            <person name="Steindorff A."/>
            <person name="Ohm R.A."/>
            <person name="Martin F."/>
            <person name="Silar P."/>
            <person name="Natvig D.O."/>
            <person name="Lalanne C."/>
            <person name="Gautier V."/>
            <person name="Ament-Velasquez S.L."/>
            <person name="Kruys A."/>
            <person name="Hutchinson M.I."/>
            <person name="Powell A.J."/>
            <person name="Barry K."/>
            <person name="Miller A.N."/>
            <person name="Grigoriev I.V."/>
            <person name="Debuchy R."/>
            <person name="Gladieux P."/>
            <person name="Hiltunen Thoren M."/>
            <person name="Johannesson H."/>
        </authorList>
    </citation>
    <scope>NUCLEOTIDE SEQUENCE</scope>
    <source>
        <strain evidence="9">CBS 118394</strain>
    </source>
</reference>